<organism evidence="2 3">
    <name type="scientific">Ohtaekwangia kribbensis</name>
    <dbReference type="NCBI Taxonomy" id="688913"/>
    <lineage>
        <taxon>Bacteria</taxon>
        <taxon>Pseudomonadati</taxon>
        <taxon>Bacteroidota</taxon>
        <taxon>Cytophagia</taxon>
        <taxon>Cytophagales</taxon>
        <taxon>Fulvivirgaceae</taxon>
        <taxon>Ohtaekwangia</taxon>
    </lineage>
</organism>
<dbReference type="Proteomes" id="UP001597112">
    <property type="component" value="Unassembled WGS sequence"/>
</dbReference>
<keyword evidence="1" id="KW-0732">Signal</keyword>
<evidence type="ECO:0000313" key="2">
    <source>
        <dbReference type="EMBL" id="MFD1003606.1"/>
    </source>
</evidence>
<gene>
    <name evidence="2" type="ORF">ACFQ21_30050</name>
</gene>
<feature type="chain" id="PRO_5046714969" evidence="1">
    <location>
        <begin position="18"/>
        <end position="326"/>
    </location>
</feature>
<dbReference type="RefSeq" id="WP_377586480.1">
    <property type="nucleotide sequence ID" value="NZ_JBHTKA010000016.1"/>
</dbReference>
<evidence type="ECO:0000313" key="3">
    <source>
        <dbReference type="Proteomes" id="UP001597112"/>
    </source>
</evidence>
<dbReference type="InterPro" id="IPR018707">
    <property type="entry name" value="LpxR"/>
</dbReference>
<dbReference type="Pfam" id="PF09982">
    <property type="entry name" value="LpxR"/>
    <property type="match status" value="1"/>
</dbReference>
<dbReference type="EMBL" id="JBHTKA010000016">
    <property type="protein sequence ID" value="MFD1003606.1"/>
    <property type="molecule type" value="Genomic_DNA"/>
</dbReference>
<comment type="caution">
    <text evidence="2">The sequence shown here is derived from an EMBL/GenBank/DDBJ whole genome shotgun (WGS) entry which is preliminary data.</text>
</comment>
<feature type="signal peptide" evidence="1">
    <location>
        <begin position="1"/>
        <end position="17"/>
    </location>
</feature>
<evidence type="ECO:0000256" key="1">
    <source>
        <dbReference type="SAM" id="SignalP"/>
    </source>
</evidence>
<reference evidence="3" key="1">
    <citation type="journal article" date="2019" name="Int. J. Syst. Evol. Microbiol.">
        <title>The Global Catalogue of Microorganisms (GCM) 10K type strain sequencing project: providing services to taxonomists for standard genome sequencing and annotation.</title>
        <authorList>
            <consortium name="The Broad Institute Genomics Platform"/>
            <consortium name="The Broad Institute Genome Sequencing Center for Infectious Disease"/>
            <person name="Wu L."/>
            <person name="Ma J."/>
        </authorList>
    </citation>
    <scope>NUCLEOTIDE SEQUENCE [LARGE SCALE GENOMIC DNA]</scope>
    <source>
        <strain evidence="3">CCUG 58938</strain>
    </source>
</reference>
<keyword evidence="3" id="KW-1185">Reference proteome</keyword>
<protein>
    <submittedName>
        <fullName evidence="2">Lipid A-modifier LpxR family protein</fullName>
    </submittedName>
</protein>
<accession>A0ABW3KEK1</accession>
<dbReference type="Gene3D" id="2.40.128.140">
    <property type="entry name" value="Outer membrane protein"/>
    <property type="match status" value="1"/>
</dbReference>
<dbReference type="InterPro" id="IPR037107">
    <property type="entry name" value="Put_OMP_sf"/>
</dbReference>
<name>A0ABW3KEK1_9BACT</name>
<sequence length="326" mass="36769">MRILLLMLMALSMNALAQTQPVHMLRLYEDNDLFTLRGSDRGYTNGTRIDVFYRRQKPVKSIFNNLLPKAGDSSINTYSWGAMHMMYTPANIEATRPDPFDYPYSGSLFVSHAIHSSNPKRKYLIQTEWIIGVMGKYAYGEQLQTYVHKITKSPEPMGWDHQLSPALLVNLNVSFEKSLLQRKPMEAVYGTSVALGTMRDGIKFYTTLRLGKMAPYFSGFIEQHAAYNNTPRLKSYLIIRPAFDIVLHNTLIEGNVFKRGIFTSDSNEQHSPAPAPVVNRFLTSADIGWVVSFEVVSASFTYKLSSPDIKGESPHAIGNISLTLIL</sequence>
<proteinExistence type="predicted"/>